<dbReference type="SUPFAM" id="SSF46785">
    <property type="entry name" value="Winged helix' DNA-binding domain"/>
    <property type="match status" value="1"/>
</dbReference>
<dbReference type="GO" id="GO:0003677">
    <property type="term" value="F:DNA binding"/>
    <property type="evidence" value="ECO:0007669"/>
    <property type="project" value="UniProtKB-KW"/>
</dbReference>
<dbReference type="InterPro" id="IPR036390">
    <property type="entry name" value="WH_DNA-bd_sf"/>
</dbReference>
<dbReference type="PANTHER" id="PTHR33204:SF29">
    <property type="entry name" value="TRANSCRIPTIONAL REGULATOR"/>
    <property type="match status" value="1"/>
</dbReference>
<evidence type="ECO:0000313" key="5">
    <source>
        <dbReference type="EMBL" id="EAV44325.1"/>
    </source>
</evidence>
<proteinExistence type="predicted"/>
<dbReference type="OrthoDB" id="7678715at2"/>
<protein>
    <recommendedName>
        <fullName evidence="4">HTH hxlR-type domain-containing protein</fullName>
    </recommendedName>
</protein>
<dbReference type="eggNOG" id="COG1733">
    <property type="taxonomic scope" value="Bacteria"/>
</dbReference>
<dbReference type="PANTHER" id="PTHR33204">
    <property type="entry name" value="TRANSCRIPTIONAL REGULATOR, MARR FAMILY"/>
    <property type="match status" value="1"/>
</dbReference>
<dbReference type="GeneID" id="68846280"/>
<keyword evidence="3" id="KW-0804">Transcription</keyword>
<dbReference type="EMBL" id="AAUW01000006">
    <property type="protein sequence ID" value="EAV44325.1"/>
    <property type="molecule type" value="Genomic_DNA"/>
</dbReference>
<keyword evidence="1" id="KW-0805">Transcription regulation</keyword>
<comment type="caution">
    <text evidence="5">The sequence shown here is derived from an EMBL/GenBank/DDBJ whole genome shotgun (WGS) entry which is preliminary data.</text>
</comment>
<dbReference type="Proteomes" id="UP000004848">
    <property type="component" value="Unassembled WGS sequence"/>
</dbReference>
<reference evidence="5 6" key="1">
    <citation type="submission" date="2006-05" db="EMBL/GenBank/DDBJ databases">
        <authorList>
            <person name="King G."/>
            <person name="Ferriera S."/>
            <person name="Johnson J."/>
            <person name="Kravitz S."/>
            <person name="Beeson K."/>
            <person name="Sutton G."/>
            <person name="Rogers Y.-H."/>
            <person name="Friedman R."/>
            <person name="Frazier M."/>
            <person name="Venter J.C."/>
        </authorList>
    </citation>
    <scope>NUCLEOTIDE SEQUENCE [LARGE SCALE GENOMIC DNA]</scope>
    <source>
        <strain evidence="6">ATCC 25650 / DSM 13394 / JCM 20685 / NBRC 16684 / NCIMB 2208 / IAM 12614 / B1</strain>
    </source>
</reference>
<dbReference type="PROSITE" id="PS51118">
    <property type="entry name" value="HTH_HXLR"/>
    <property type="match status" value="1"/>
</dbReference>
<accession>A0NRZ6</accession>
<evidence type="ECO:0000313" key="6">
    <source>
        <dbReference type="Proteomes" id="UP000004848"/>
    </source>
</evidence>
<gene>
    <name evidence="5" type="ORF">SIAM614_04165</name>
</gene>
<dbReference type="AlphaFoldDB" id="A0NRZ6"/>
<sequence>MNQSDNFDTASHRTWSTIQQRNRGNLHGWCDLAAGLQTVSGQWKASILIALSERARALPDIQRRLEFASRRVLVRALRELEKDGLVSRSADVATAYCLSRDGLALVPILRDLAAWNSARAG</sequence>
<feature type="domain" description="HTH hxlR-type" evidence="4">
    <location>
        <begin position="30"/>
        <end position="121"/>
    </location>
</feature>
<dbReference type="InterPro" id="IPR036388">
    <property type="entry name" value="WH-like_DNA-bd_sf"/>
</dbReference>
<dbReference type="Pfam" id="PF01638">
    <property type="entry name" value="HxlR"/>
    <property type="match status" value="1"/>
</dbReference>
<organism evidence="5 6">
    <name type="scientific">Roseibium aggregatum (strain ATCC 25650 / DSM 13394 / JCM 20685 / NBRC 16684 / NCIMB 2208 / IAM 12614 / B1)</name>
    <name type="common">Stappia aggregata</name>
    <dbReference type="NCBI Taxonomy" id="384765"/>
    <lineage>
        <taxon>Bacteria</taxon>
        <taxon>Pseudomonadati</taxon>
        <taxon>Pseudomonadota</taxon>
        <taxon>Alphaproteobacteria</taxon>
        <taxon>Hyphomicrobiales</taxon>
        <taxon>Stappiaceae</taxon>
        <taxon>Roseibium</taxon>
    </lineage>
</organism>
<evidence type="ECO:0000256" key="1">
    <source>
        <dbReference type="ARBA" id="ARBA00023015"/>
    </source>
</evidence>
<dbReference type="InterPro" id="IPR002577">
    <property type="entry name" value="HTH_HxlR"/>
</dbReference>
<evidence type="ECO:0000256" key="2">
    <source>
        <dbReference type="ARBA" id="ARBA00023125"/>
    </source>
</evidence>
<evidence type="ECO:0000256" key="3">
    <source>
        <dbReference type="ARBA" id="ARBA00023163"/>
    </source>
</evidence>
<evidence type="ECO:0000259" key="4">
    <source>
        <dbReference type="PROSITE" id="PS51118"/>
    </source>
</evidence>
<dbReference type="Gene3D" id="1.10.10.10">
    <property type="entry name" value="Winged helix-like DNA-binding domain superfamily/Winged helix DNA-binding domain"/>
    <property type="match status" value="1"/>
</dbReference>
<keyword evidence="2" id="KW-0238">DNA-binding</keyword>
<name>A0NRZ6_ROSAI</name>
<dbReference type="RefSeq" id="WP_006934026.1">
    <property type="nucleotide sequence ID" value="NZ_AAUW01000006.1"/>
</dbReference>